<evidence type="ECO:0000313" key="2">
    <source>
        <dbReference type="Proteomes" id="UP001460072"/>
    </source>
</evidence>
<sequence>MPIIARKIENKIINKSGGDNIPFSTAGFSKTTVQNETNLLKREKSNRKTIPKLIVIRIDIGNITFFLYVYKTIRNKKNIEKTNVPKCVSPIKIKKAIDKKMLTFFRLIWKDR</sequence>
<reference evidence="1 2" key="1">
    <citation type="submission" date="2024-03" db="EMBL/GenBank/DDBJ databases">
        <title>Two novel species of the genus Flavobacterium exhibiting potentially degradation of complex polysaccharides.</title>
        <authorList>
            <person name="Lian X."/>
        </authorList>
    </citation>
    <scope>NUCLEOTIDE SEQUENCE [LARGE SCALE GENOMIC DNA]</scope>
    <source>
        <strain evidence="2">j3</strain>
    </source>
</reference>
<organism evidence="1 2">
    <name type="scientific">Flavobacterium aureirubrum</name>
    <dbReference type="NCBI Taxonomy" id="3133147"/>
    <lineage>
        <taxon>Bacteria</taxon>
        <taxon>Pseudomonadati</taxon>
        <taxon>Bacteroidota</taxon>
        <taxon>Flavobacteriia</taxon>
        <taxon>Flavobacteriales</taxon>
        <taxon>Flavobacteriaceae</taxon>
        <taxon>Flavobacterium</taxon>
    </lineage>
</organism>
<dbReference type="Proteomes" id="UP001460072">
    <property type="component" value="Unassembled WGS sequence"/>
</dbReference>
<keyword evidence="2" id="KW-1185">Reference proteome</keyword>
<name>A0ABU9N9A4_9FLAO</name>
<gene>
    <name evidence="1" type="ORF">WFZ85_14935</name>
</gene>
<evidence type="ECO:0000313" key="1">
    <source>
        <dbReference type="EMBL" id="MEM0543906.1"/>
    </source>
</evidence>
<dbReference type="RefSeq" id="WP_342697075.1">
    <property type="nucleotide sequence ID" value="NZ_JBCGDO010000032.1"/>
</dbReference>
<comment type="caution">
    <text evidence="1">The sequence shown here is derived from an EMBL/GenBank/DDBJ whole genome shotgun (WGS) entry which is preliminary data.</text>
</comment>
<accession>A0ABU9N9A4</accession>
<protein>
    <submittedName>
        <fullName evidence="1">Uncharacterized protein</fullName>
    </submittedName>
</protein>
<proteinExistence type="predicted"/>
<dbReference type="EMBL" id="JBCGDO010000032">
    <property type="protein sequence ID" value="MEM0543906.1"/>
    <property type="molecule type" value="Genomic_DNA"/>
</dbReference>